<protein>
    <submittedName>
        <fullName evidence="9">Homeodomain-like protein</fullName>
    </submittedName>
</protein>
<dbReference type="Pfam" id="PF00249">
    <property type="entry name" value="Myb_DNA-binding"/>
    <property type="match status" value="2"/>
</dbReference>
<keyword evidence="9" id="KW-0371">Homeobox</keyword>
<dbReference type="PROSITE" id="PS50090">
    <property type="entry name" value="MYB_LIKE"/>
    <property type="match status" value="2"/>
</dbReference>
<evidence type="ECO:0000256" key="2">
    <source>
        <dbReference type="ARBA" id="ARBA00022737"/>
    </source>
</evidence>
<keyword evidence="4 9" id="KW-0238">DNA-binding</keyword>
<dbReference type="InterPro" id="IPR009057">
    <property type="entry name" value="Homeodomain-like_sf"/>
</dbReference>
<dbReference type="GO" id="GO:0005634">
    <property type="term" value="C:nucleus"/>
    <property type="evidence" value="ECO:0007669"/>
    <property type="project" value="UniProtKB-SubCell"/>
</dbReference>
<dbReference type="PROSITE" id="PS51294">
    <property type="entry name" value="HTH_MYB"/>
    <property type="match status" value="2"/>
</dbReference>
<dbReference type="AlphaFoldDB" id="A0A118JUA3"/>
<dbReference type="Gramene" id="KVH90730">
    <property type="protein sequence ID" value="KVH90730"/>
    <property type="gene ID" value="Ccrd_007236"/>
</dbReference>
<dbReference type="InterPro" id="IPR001005">
    <property type="entry name" value="SANT/Myb"/>
</dbReference>
<dbReference type="PANTHER" id="PTHR48000:SF68">
    <property type="entry name" value="HOMEODOMAIN-LIKE PROTEIN-RELATED"/>
    <property type="match status" value="1"/>
</dbReference>
<dbReference type="Proteomes" id="UP000243975">
    <property type="component" value="Unassembled WGS sequence"/>
</dbReference>
<feature type="domain" description="Myb-like" evidence="7">
    <location>
        <begin position="330"/>
        <end position="380"/>
    </location>
</feature>
<keyword evidence="5" id="KW-0804">Transcription</keyword>
<dbReference type="SUPFAM" id="SSF46689">
    <property type="entry name" value="Homeodomain-like"/>
    <property type="match status" value="2"/>
</dbReference>
<comment type="caution">
    <text evidence="9">The sequence shown here is derived from an EMBL/GenBank/DDBJ whole genome shotgun (WGS) entry which is preliminary data.</text>
</comment>
<feature type="domain" description="Myb-like" evidence="7">
    <location>
        <begin position="27"/>
        <end position="77"/>
    </location>
</feature>
<dbReference type="SMART" id="SM00717">
    <property type="entry name" value="SANT"/>
    <property type="match status" value="2"/>
</dbReference>
<dbReference type="STRING" id="59895.A0A118JUA3"/>
<evidence type="ECO:0000256" key="3">
    <source>
        <dbReference type="ARBA" id="ARBA00023015"/>
    </source>
</evidence>
<sequence length="633" mass="72310">MELSLIINSGLKRCGKSCRLRWLNYLRPNIRHGEFSDDEDRIICSLYATIGSRWSVIAAQLPGRTDNDIKNYWNTKLKKKLLTMLPSLQEKPTLFPSMPFQPPYDDHHHHTSDHFLTTSSSFYTNYTPNFMSVDTTSNSLLVQDNDHVNVANLSSPPPPPPPENHLISLLGNNTIDVNENSYNSYLGFQDDHQSMCNSPMQECYHPVSAMKEGMLMFGGGATCSSSEGGSCMSQISHGNYNKDHHQKQQYQIKQEDQITLQEQVLGDQTQSLQGFIINQKPKEYMIKNHVSPLNNDLEEVKQLNFNSYMFHDGLKRCGKSCRLRWLNYLRPNIRHGEFSDDEDRIICSLYATIGSRWSVIAAQLPGRTDNDIKNYWNTKLKKKLLTMLPSLQEKPTLFPSMPFQPPYDDHHHHTSDHFLTTSSSFYTNYTPNFMSVDTTSNSLLVQDNDHVNVANLSSPPPPPPPENHLISLLGNNTIDVNENSYNSYLGFQDDHQSMCNSPMQECYHPVSAMKEGMLMFGGGATCSSSEGGSCMSQISHGNYNKDHHQKQQYQIKQEDQITLQEQVLGDQTQSLQGFIINQKPKEYMIKNHVSPLNNDLEEVKQLNFNSYMFHDGDESKTTHYQKGMCSYYY</sequence>
<dbReference type="Gene3D" id="1.10.10.60">
    <property type="entry name" value="Homeodomain-like"/>
    <property type="match status" value="4"/>
</dbReference>
<evidence type="ECO:0000256" key="5">
    <source>
        <dbReference type="ARBA" id="ARBA00023163"/>
    </source>
</evidence>
<evidence type="ECO:0000256" key="6">
    <source>
        <dbReference type="ARBA" id="ARBA00023242"/>
    </source>
</evidence>
<dbReference type="EMBL" id="LEKV01005096">
    <property type="protein sequence ID" value="KVH90730.1"/>
    <property type="molecule type" value="Genomic_DNA"/>
</dbReference>
<dbReference type="CDD" id="cd00167">
    <property type="entry name" value="SANT"/>
    <property type="match status" value="2"/>
</dbReference>
<evidence type="ECO:0000313" key="9">
    <source>
        <dbReference type="EMBL" id="KVH90730.1"/>
    </source>
</evidence>
<feature type="domain" description="HTH myb-type" evidence="8">
    <location>
        <begin position="330"/>
        <end position="384"/>
    </location>
</feature>
<dbReference type="InterPro" id="IPR017930">
    <property type="entry name" value="Myb_dom"/>
</dbReference>
<keyword evidence="10" id="KW-1185">Reference proteome</keyword>
<evidence type="ECO:0000259" key="7">
    <source>
        <dbReference type="PROSITE" id="PS50090"/>
    </source>
</evidence>
<keyword evidence="3" id="KW-0805">Transcription regulation</keyword>
<evidence type="ECO:0000256" key="1">
    <source>
        <dbReference type="ARBA" id="ARBA00004123"/>
    </source>
</evidence>
<proteinExistence type="predicted"/>
<gene>
    <name evidence="9" type="ORF">Ccrd_007236</name>
</gene>
<reference evidence="9 10" key="1">
    <citation type="journal article" date="2016" name="Sci. Rep.">
        <title>The genome sequence of the outbreeding globe artichoke constructed de novo incorporating a phase-aware low-pass sequencing strategy of F1 progeny.</title>
        <authorList>
            <person name="Scaglione D."/>
            <person name="Reyes-Chin-Wo S."/>
            <person name="Acquadro A."/>
            <person name="Froenicke L."/>
            <person name="Portis E."/>
            <person name="Beitel C."/>
            <person name="Tirone M."/>
            <person name="Mauro R."/>
            <person name="Lo Monaco A."/>
            <person name="Mauromicale G."/>
            <person name="Faccioli P."/>
            <person name="Cattivelli L."/>
            <person name="Rieseberg L."/>
            <person name="Michelmore R."/>
            <person name="Lanteri S."/>
        </authorList>
    </citation>
    <scope>NUCLEOTIDE SEQUENCE [LARGE SCALE GENOMIC DNA]</scope>
    <source>
        <strain evidence="9">2C</strain>
    </source>
</reference>
<dbReference type="GO" id="GO:0003677">
    <property type="term" value="F:DNA binding"/>
    <property type="evidence" value="ECO:0007669"/>
    <property type="project" value="UniProtKB-KW"/>
</dbReference>
<organism evidence="9 10">
    <name type="scientific">Cynara cardunculus var. scolymus</name>
    <name type="common">Globe artichoke</name>
    <name type="synonym">Cynara scolymus</name>
    <dbReference type="NCBI Taxonomy" id="59895"/>
    <lineage>
        <taxon>Eukaryota</taxon>
        <taxon>Viridiplantae</taxon>
        <taxon>Streptophyta</taxon>
        <taxon>Embryophyta</taxon>
        <taxon>Tracheophyta</taxon>
        <taxon>Spermatophyta</taxon>
        <taxon>Magnoliopsida</taxon>
        <taxon>eudicotyledons</taxon>
        <taxon>Gunneridae</taxon>
        <taxon>Pentapetalae</taxon>
        <taxon>asterids</taxon>
        <taxon>campanulids</taxon>
        <taxon>Asterales</taxon>
        <taxon>Asteraceae</taxon>
        <taxon>Carduoideae</taxon>
        <taxon>Cardueae</taxon>
        <taxon>Carduinae</taxon>
        <taxon>Cynara</taxon>
    </lineage>
</organism>
<evidence type="ECO:0000313" key="10">
    <source>
        <dbReference type="Proteomes" id="UP000243975"/>
    </source>
</evidence>
<accession>A0A118JUA3</accession>
<keyword evidence="6" id="KW-0539">Nucleus</keyword>
<feature type="domain" description="HTH myb-type" evidence="8">
    <location>
        <begin position="27"/>
        <end position="81"/>
    </location>
</feature>
<evidence type="ECO:0000259" key="8">
    <source>
        <dbReference type="PROSITE" id="PS51294"/>
    </source>
</evidence>
<name>A0A118JUA3_CYNCS</name>
<comment type="subcellular location">
    <subcellularLocation>
        <location evidence="1">Nucleus</location>
    </subcellularLocation>
</comment>
<keyword evidence="2" id="KW-0677">Repeat</keyword>
<dbReference type="PANTHER" id="PTHR48000">
    <property type="entry name" value="OS09G0431300 PROTEIN"/>
    <property type="match status" value="1"/>
</dbReference>
<evidence type="ECO:0000256" key="4">
    <source>
        <dbReference type="ARBA" id="ARBA00023125"/>
    </source>
</evidence>